<comment type="caution">
    <text evidence="2">The sequence shown here is derived from an EMBL/GenBank/DDBJ whole genome shotgun (WGS) entry which is preliminary data.</text>
</comment>
<accession>A0ABR4WD00</accession>
<evidence type="ECO:0000313" key="2">
    <source>
        <dbReference type="EMBL" id="KGD61334.1"/>
    </source>
</evidence>
<sequence>MTRLSALFIAALLAGCAAPSAMMVSDGNQSEGTVVMSYDYSLMQSPKVDWQQGLQKASAQCQSWGYNGALPSDTPSKSCKTETQDGDCIAWTLSTTFQCTAKAQQSQQ</sequence>
<feature type="chain" id="PRO_5047090699" description="Lipoprotein" evidence="1">
    <location>
        <begin position="24"/>
        <end position="108"/>
    </location>
</feature>
<evidence type="ECO:0000256" key="1">
    <source>
        <dbReference type="SAM" id="SignalP"/>
    </source>
</evidence>
<keyword evidence="1" id="KW-0732">Signal</keyword>
<dbReference type="InterPro" id="IPR025731">
    <property type="entry name" value="YecR-like"/>
</dbReference>
<dbReference type="Proteomes" id="UP000029443">
    <property type="component" value="Unassembled WGS sequence"/>
</dbReference>
<evidence type="ECO:0000313" key="3">
    <source>
        <dbReference type="Proteomes" id="UP000029443"/>
    </source>
</evidence>
<dbReference type="EMBL" id="ARXU01000005">
    <property type="protein sequence ID" value="KGD61334.1"/>
    <property type="molecule type" value="Genomic_DNA"/>
</dbReference>
<feature type="signal peptide" evidence="1">
    <location>
        <begin position="1"/>
        <end position="23"/>
    </location>
</feature>
<keyword evidence="3" id="KW-1185">Reference proteome</keyword>
<dbReference type="Pfam" id="PF13992">
    <property type="entry name" value="YecR"/>
    <property type="match status" value="1"/>
</dbReference>
<dbReference type="PROSITE" id="PS51257">
    <property type="entry name" value="PROKAR_LIPOPROTEIN"/>
    <property type="match status" value="1"/>
</dbReference>
<reference evidence="2 3" key="1">
    <citation type="submission" date="2012-09" db="EMBL/GenBank/DDBJ databases">
        <title>Genome Sequence of alkane-degrading Bacterium Alcanivorax jadensis T9.</title>
        <authorList>
            <person name="Lai Q."/>
            <person name="Shao Z."/>
        </authorList>
    </citation>
    <scope>NUCLEOTIDE SEQUENCE [LARGE SCALE GENOMIC DNA]</scope>
    <source>
        <strain evidence="2 3">T9</strain>
    </source>
</reference>
<protein>
    <recommendedName>
        <fullName evidence="4">Lipoprotein</fullName>
    </recommendedName>
</protein>
<name>A0ABR4WD00_9GAMM</name>
<proteinExistence type="predicted"/>
<dbReference type="RefSeq" id="WP_035247277.1">
    <property type="nucleotide sequence ID" value="NZ_ARXU01000005.1"/>
</dbReference>
<gene>
    <name evidence="2" type="ORF">T9A_01783</name>
</gene>
<evidence type="ECO:0008006" key="4">
    <source>
        <dbReference type="Google" id="ProtNLM"/>
    </source>
</evidence>
<organism evidence="2 3">
    <name type="scientific">Alcanivorax jadensis T9</name>
    <dbReference type="NCBI Taxonomy" id="1177181"/>
    <lineage>
        <taxon>Bacteria</taxon>
        <taxon>Pseudomonadati</taxon>
        <taxon>Pseudomonadota</taxon>
        <taxon>Gammaproteobacteria</taxon>
        <taxon>Oceanospirillales</taxon>
        <taxon>Alcanivoracaceae</taxon>
        <taxon>Alcanivorax</taxon>
    </lineage>
</organism>